<organism evidence="1 2">
    <name type="scientific">Panagrolaimus sp. PS1159</name>
    <dbReference type="NCBI Taxonomy" id="55785"/>
    <lineage>
        <taxon>Eukaryota</taxon>
        <taxon>Metazoa</taxon>
        <taxon>Ecdysozoa</taxon>
        <taxon>Nematoda</taxon>
        <taxon>Chromadorea</taxon>
        <taxon>Rhabditida</taxon>
        <taxon>Tylenchina</taxon>
        <taxon>Panagrolaimomorpha</taxon>
        <taxon>Panagrolaimoidea</taxon>
        <taxon>Panagrolaimidae</taxon>
        <taxon>Panagrolaimus</taxon>
    </lineage>
</organism>
<sequence length="478" mass="55046">MLEISTAKICLVCGDPKASKHYGSFCCSGCKGFFRRSIRGNAQYFCCFKNECKVQQVFRNSCKACRMKKCIDVGLHPLLVHDDRKLYKRRKKKEALNNNFELDDEREEEQCISPPSPPTTIPPPSTASMTLSPSSDIPSTSFASSSSTSAKTIVVKQEKRTFKHHEQEMYCDAWLELAIKANKQLWIPNYCPLGKAKIIPHFDIHDFQSITNYYVLVEKLVDNFYETGLNHIIDNLQCSLELGVEEAFENPRKMSPRTKIDWEGRSLIETPSLNRVYCRLFLHYIDWTSHIPEINQMLDQDWNQLIFARSVPCLWMMLCQRSIIYGTNGISLSGGIYFPLDEKEQAQINTTAMPFLKKICILLMEEFIQPAKAINLTQSEYAILRVLCFFTAETKLSPGGREIVRRARNFYRNTLVQHIREKYSSNETANRVSEILSILPILEIASRIANDEFCFMTLFNVAEMQGKLTYDLYVKKAL</sequence>
<accession>A0AC35GD24</accession>
<evidence type="ECO:0000313" key="2">
    <source>
        <dbReference type="WBParaSite" id="PS1159_v2.g3761.t1"/>
    </source>
</evidence>
<dbReference type="Proteomes" id="UP000887580">
    <property type="component" value="Unplaced"/>
</dbReference>
<protein>
    <submittedName>
        <fullName evidence="2">Uncharacterized protein</fullName>
    </submittedName>
</protein>
<name>A0AC35GD24_9BILA</name>
<proteinExistence type="predicted"/>
<reference evidence="2" key="1">
    <citation type="submission" date="2022-11" db="UniProtKB">
        <authorList>
            <consortium name="WormBaseParasite"/>
        </authorList>
    </citation>
    <scope>IDENTIFICATION</scope>
</reference>
<evidence type="ECO:0000313" key="1">
    <source>
        <dbReference type="Proteomes" id="UP000887580"/>
    </source>
</evidence>
<dbReference type="WBParaSite" id="PS1159_v2.g3761.t1">
    <property type="protein sequence ID" value="PS1159_v2.g3761.t1"/>
    <property type="gene ID" value="PS1159_v2.g3761"/>
</dbReference>